<evidence type="ECO:0000256" key="1">
    <source>
        <dbReference type="SAM" id="MobiDB-lite"/>
    </source>
</evidence>
<evidence type="ECO:0000313" key="4">
    <source>
        <dbReference type="Proteomes" id="UP000807025"/>
    </source>
</evidence>
<feature type="compositionally biased region" description="Polar residues" evidence="1">
    <location>
        <begin position="86"/>
        <end position="100"/>
    </location>
</feature>
<reference evidence="3" key="1">
    <citation type="submission" date="2020-11" db="EMBL/GenBank/DDBJ databases">
        <authorList>
            <consortium name="DOE Joint Genome Institute"/>
            <person name="Ahrendt S."/>
            <person name="Riley R."/>
            <person name="Andreopoulos W."/>
            <person name="Labutti K."/>
            <person name="Pangilinan J."/>
            <person name="Ruiz-Duenas F.J."/>
            <person name="Barrasa J.M."/>
            <person name="Sanchez-Garcia M."/>
            <person name="Camarero S."/>
            <person name="Miyauchi S."/>
            <person name="Serrano A."/>
            <person name="Linde D."/>
            <person name="Babiker R."/>
            <person name="Drula E."/>
            <person name="Ayuso-Fernandez I."/>
            <person name="Pacheco R."/>
            <person name="Padilla G."/>
            <person name="Ferreira P."/>
            <person name="Barriuso J."/>
            <person name="Kellner H."/>
            <person name="Castanera R."/>
            <person name="Alfaro M."/>
            <person name="Ramirez L."/>
            <person name="Pisabarro A.G."/>
            <person name="Kuo A."/>
            <person name="Tritt A."/>
            <person name="Lipzen A."/>
            <person name="He G."/>
            <person name="Yan M."/>
            <person name="Ng V."/>
            <person name="Cullen D."/>
            <person name="Martin F."/>
            <person name="Rosso M.-N."/>
            <person name="Henrissat B."/>
            <person name="Hibbett D."/>
            <person name="Martinez A.T."/>
            <person name="Grigoriev I.V."/>
        </authorList>
    </citation>
    <scope>NUCLEOTIDE SEQUENCE</scope>
    <source>
        <strain evidence="3">ATCC 90797</strain>
    </source>
</reference>
<gene>
    <name evidence="3" type="ORF">BDN71DRAFT_624384</name>
</gene>
<dbReference type="Proteomes" id="UP000807025">
    <property type="component" value="Unassembled WGS sequence"/>
</dbReference>
<dbReference type="AlphaFoldDB" id="A0A9P6A0B5"/>
<feature type="region of interest" description="Disordered" evidence="1">
    <location>
        <begin position="74"/>
        <end position="125"/>
    </location>
</feature>
<name>A0A9P6A0B5_PLEER</name>
<protein>
    <submittedName>
        <fullName evidence="3">Uncharacterized protein</fullName>
    </submittedName>
</protein>
<organism evidence="3 4">
    <name type="scientific">Pleurotus eryngii</name>
    <name type="common">Boletus of the steppes</name>
    <dbReference type="NCBI Taxonomy" id="5323"/>
    <lineage>
        <taxon>Eukaryota</taxon>
        <taxon>Fungi</taxon>
        <taxon>Dikarya</taxon>
        <taxon>Basidiomycota</taxon>
        <taxon>Agaricomycotina</taxon>
        <taxon>Agaricomycetes</taxon>
        <taxon>Agaricomycetidae</taxon>
        <taxon>Agaricales</taxon>
        <taxon>Pleurotineae</taxon>
        <taxon>Pleurotaceae</taxon>
        <taxon>Pleurotus</taxon>
    </lineage>
</organism>
<sequence>MTRFSRVSVLPPHCFILYYLVMTLTLSILYISQVRVRMEQCFHFRAISSFYRCSHISSLLHHLFTVTPLEQSITTSGRRTHPPINEASQCLPSASRQRLPSSPGPLIHQPRTLTSRDTRQSIATP</sequence>
<proteinExistence type="predicted"/>
<accession>A0A9P6A0B5</accession>
<evidence type="ECO:0000313" key="3">
    <source>
        <dbReference type="EMBL" id="KAF9497269.1"/>
    </source>
</evidence>
<keyword evidence="2" id="KW-0472">Membrane</keyword>
<comment type="caution">
    <text evidence="3">The sequence shown here is derived from an EMBL/GenBank/DDBJ whole genome shotgun (WGS) entry which is preliminary data.</text>
</comment>
<evidence type="ECO:0000256" key="2">
    <source>
        <dbReference type="SAM" id="Phobius"/>
    </source>
</evidence>
<feature type="transmembrane region" description="Helical" evidence="2">
    <location>
        <begin position="15"/>
        <end position="32"/>
    </location>
</feature>
<keyword evidence="4" id="KW-1185">Reference proteome</keyword>
<keyword evidence="2" id="KW-1133">Transmembrane helix</keyword>
<keyword evidence="2" id="KW-0812">Transmembrane</keyword>
<dbReference type="EMBL" id="MU154545">
    <property type="protein sequence ID" value="KAF9497269.1"/>
    <property type="molecule type" value="Genomic_DNA"/>
</dbReference>